<proteinExistence type="predicted"/>
<evidence type="ECO:0000313" key="1">
    <source>
        <dbReference type="EMBL" id="KAJ5703873.1"/>
    </source>
</evidence>
<name>A0AAD6HBK3_9EURO</name>
<dbReference type="Proteomes" id="UP001215712">
    <property type="component" value="Unassembled WGS sequence"/>
</dbReference>
<accession>A0AAD6HBK3</accession>
<protein>
    <submittedName>
        <fullName evidence="1">Uncharacterized protein</fullName>
    </submittedName>
</protein>
<evidence type="ECO:0000313" key="2">
    <source>
        <dbReference type="Proteomes" id="UP001215712"/>
    </source>
</evidence>
<comment type="caution">
    <text evidence="1">The sequence shown here is derived from an EMBL/GenBank/DDBJ whole genome shotgun (WGS) entry which is preliminary data.</text>
</comment>
<dbReference type="AlphaFoldDB" id="A0AAD6HBK3"/>
<reference evidence="1" key="2">
    <citation type="submission" date="2023-01" db="EMBL/GenBank/DDBJ databases">
        <authorList>
            <person name="Petersen C."/>
        </authorList>
    </citation>
    <scope>NUCLEOTIDE SEQUENCE</scope>
    <source>
        <strain evidence="1">IBT 17514</strain>
    </source>
</reference>
<reference evidence="1" key="1">
    <citation type="journal article" date="2023" name="IMA Fungus">
        <title>Comparative genomic study of the Penicillium genus elucidates a diverse pangenome and 15 lateral gene transfer events.</title>
        <authorList>
            <person name="Petersen C."/>
            <person name="Sorensen T."/>
            <person name="Nielsen M.R."/>
            <person name="Sondergaard T.E."/>
            <person name="Sorensen J.L."/>
            <person name="Fitzpatrick D.A."/>
            <person name="Frisvad J.C."/>
            <person name="Nielsen K.L."/>
        </authorList>
    </citation>
    <scope>NUCLEOTIDE SEQUENCE</scope>
    <source>
        <strain evidence="1">IBT 17514</strain>
    </source>
</reference>
<organism evidence="1 2">
    <name type="scientific">Penicillium malachiteum</name>
    <dbReference type="NCBI Taxonomy" id="1324776"/>
    <lineage>
        <taxon>Eukaryota</taxon>
        <taxon>Fungi</taxon>
        <taxon>Dikarya</taxon>
        <taxon>Ascomycota</taxon>
        <taxon>Pezizomycotina</taxon>
        <taxon>Eurotiomycetes</taxon>
        <taxon>Eurotiomycetidae</taxon>
        <taxon>Eurotiales</taxon>
        <taxon>Aspergillaceae</taxon>
        <taxon>Penicillium</taxon>
    </lineage>
</organism>
<keyword evidence="2" id="KW-1185">Reference proteome</keyword>
<gene>
    <name evidence="1" type="ORF">N7493_011011</name>
</gene>
<sequence length="128" mass="14055">MDVTTSNNSQPAYCYNSRDSFPSIPGAPKYYAEVPLYQTKTPNEDMEEVLQSCCHSKVWLYSNPEPCTAVCNSTSEKQAQDVSYCLNSKDIEYGGNSKDSGADPHVSVSKGSWTVLFVSVLVVSGMMM</sequence>
<dbReference type="EMBL" id="JAQJAN010000020">
    <property type="protein sequence ID" value="KAJ5703873.1"/>
    <property type="molecule type" value="Genomic_DNA"/>
</dbReference>